<keyword evidence="7 8" id="KW-0998">Cell outer membrane</keyword>
<comment type="subcellular location">
    <subcellularLocation>
        <location evidence="1 8">Cell outer membrane</location>
        <topology evidence="1 8">Multi-pass membrane protein</topology>
    </subcellularLocation>
</comment>
<evidence type="ECO:0000259" key="11">
    <source>
        <dbReference type="Pfam" id="PF00593"/>
    </source>
</evidence>
<keyword evidence="10" id="KW-0732">Signal</keyword>
<comment type="similarity">
    <text evidence="8 9">Belongs to the TonB-dependent receptor family.</text>
</comment>
<accession>A0AA37Q3Q4</accession>
<dbReference type="Pfam" id="PF13620">
    <property type="entry name" value="CarboxypepD_reg"/>
    <property type="match status" value="1"/>
</dbReference>
<evidence type="ECO:0000256" key="7">
    <source>
        <dbReference type="ARBA" id="ARBA00023237"/>
    </source>
</evidence>
<evidence type="ECO:0000256" key="5">
    <source>
        <dbReference type="ARBA" id="ARBA00023077"/>
    </source>
</evidence>
<dbReference type="InterPro" id="IPR000531">
    <property type="entry name" value="Beta-barrel_TonB"/>
</dbReference>
<reference evidence="13" key="1">
    <citation type="submission" date="2022-08" db="EMBL/GenBank/DDBJ databases">
        <title>Draft genome sequencing of Roseisolibacter agri AW1220.</title>
        <authorList>
            <person name="Tobiishi Y."/>
            <person name="Tonouchi A."/>
        </authorList>
    </citation>
    <scope>NUCLEOTIDE SEQUENCE</scope>
    <source>
        <strain evidence="13">AW1220</strain>
    </source>
</reference>
<dbReference type="Gene3D" id="2.170.130.10">
    <property type="entry name" value="TonB-dependent receptor, plug domain"/>
    <property type="match status" value="1"/>
</dbReference>
<dbReference type="SUPFAM" id="SSF49464">
    <property type="entry name" value="Carboxypeptidase regulatory domain-like"/>
    <property type="match status" value="1"/>
</dbReference>
<dbReference type="GO" id="GO:0009279">
    <property type="term" value="C:cell outer membrane"/>
    <property type="evidence" value="ECO:0007669"/>
    <property type="project" value="UniProtKB-SubCell"/>
</dbReference>
<dbReference type="AlphaFoldDB" id="A0AA37Q3Q4"/>
<dbReference type="Pfam" id="PF00593">
    <property type="entry name" value="TonB_dep_Rec_b-barrel"/>
    <property type="match status" value="1"/>
</dbReference>
<evidence type="ECO:0000256" key="9">
    <source>
        <dbReference type="RuleBase" id="RU003357"/>
    </source>
</evidence>
<organism evidence="13 14">
    <name type="scientific">Roseisolibacter agri</name>
    <dbReference type="NCBI Taxonomy" id="2014610"/>
    <lineage>
        <taxon>Bacteria</taxon>
        <taxon>Pseudomonadati</taxon>
        <taxon>Gemmatimonadota</taxon>
        <taxon>Gemmatimonadia</taxon>
        <taxon>Gemmatimonadales</taxon>
        <taxon>Gemmatimonadaceae</taxon>
        <taxon>Roseisolibacter</taxon>
    </lineage>
</organism>
<dbReference type="Pfam" id="PF07715">
    <property type="entry name" value="Plug"/>
    <property type="match status" value="1"/>
</dbReference>
<evidence type="ECO:0000256" key="10">
    <source>
        <dbReference type="SAM" id="SignalP"/>
    </source>
</evidence>
<proteinExistence type="inferred from homology"/>
<keyword evidence="5 9" id="KW-0798">TonB box</keyword>
<feature type="domain" description="TonB-dependent receptor-like beta-barrel" evidence="11">
    <location>
        <begin position="437"/>
        <end position="794"/>
    </location>
</feature>
<dbReference type="NCBIfam" id="TIGR04056">
    <property type="entry name" value="OMP_RagA_SusC"/>
    <property type="match status" value="1"/>
</dbReference>
<dbReference type="InterPro" id="IPR023997">
    <property type="entry name" value="TonB-dep_OMP_SusC/RagA_CS"/>
</dbReference>
<keyword evidence="6 8" id="KW-0472">Membrane</keyword>
<evidence type="ECO:0000256" key="8">
    <source>
        <dbReference type="PROSITE-ProRule" id="PRU01360"/>
    </source>
</evidence>
<dbReference type="PROSITE" id="PS52016">
    <property type="entry name" value="TONB_DEPENDENT_REC_3"/>
    <property type="match status" value="1"/>
</dbReference>
<evidence type="ECO:0000313" key="13">
    <source>
        <dbReference type="EMBL" id="GLC26014.1"/>
    </source>
</evidence>
<evidence type="ECO:0000256" key="6">
    <source>
        <dbReference type="ARBA" id="ARBA00023136"/>
    </source>
</evidence>
<dbReference type="Gene3D" id="2.40.170.20">
    <property type="entry name" value="TonB-dependent receptor, beta-barrel domain"/>
    <property type="match status" value="1"/>
</dbReference>
<name>A0AA37Q3Q4_9BACT</name>
<sequence length="1012" mass="107665">MRGRSRASSVVLASAVVALAGARAAHAQDAPSIRVTVVDSATRQPVPNAQILVGGAARGTTDAAGRLVVRNTRPGTVTVRVQRIGFRPQTRQVTVSGSGAELEIALATQAAVLSDVVVVGYGTRSRAEVSSSVAQVGGEQVRNTPVAGVDAALQGKAPGVQVTQNAGNPGNGITVRVRGASSISASNQPLYVIDGVPLIQENASQIGFGGQGMTAVTGLNPDEIDRIDVLKDAAAAAIYGSRASNGVILITTKRGAISGPRFTFNAYYGQQKSARRLPMLNAQQYVAFMNEAATNDGEDPLFTPGTDDAIDTDWQSAVLRTAPVSNFNLTASGGGDRFQYLISGSRFGQDGIVMGSGYNRGSGRVNLDATATSKLTLRSSLALTREHFDRTENDNTIVGPQANAQANQPNVPIYKEGTTTFSSSADGLAYANSVALATYNKAPGNSLRALGSVEAAFEATDRLRINGRFGADVYDLNERRWDSPRVADTYAVGATGVAQQGTTTSTKFVSEAYADADLLRSEAQKLTLTVGSSAEFNHNEILFLRGEGFGSDQFQYPGSAGKIVTYDGRATQANLLSAFSRASYSLNGRYLVTASLRTDGSSRFGKDRRYGVFPAVSLGWNVSDESLLSGMRRFATMKLRGSYGVTGNQAIPTLYGYLTSYARANYAGTAGIAPDALGNEDLRWESTRESDVGIDLGFLDGRVTVIADYYSKLTTDLLVSRPVPTTSGFTTIFDNVGSVKNAGVELQVTTQNFRAREKGGFDWTTDFNVSHNANKVVGLYQNQPFASGIGAVNYVAVGQPIGVFFTYKFAGVDPQTGDAQFRKADGTLTTSPVAADRQYVGSPHPQYYGGLRNSFTWKAFDLNAFVQFSQGAKVFNLFREYSDDAGYNTDNKIANVLKRWQKPGDVTDVPRASYNGTSGADFVSSRYVEDGSYVRLQDVTFGVRLPSAIVGRGGVSNARLFVTGSNLKLWTDYLGYDPDVNSNGSNANTALGQDFYAYPRARTISIGLSGAF</sequence>
<gene>
    <name evidence="13" type="ORF">rosag_25270</name>
</gene>
<feature type="chain" id="PRO_5041272691" evidence="10">
    <location>
        <begin position="28"/>
        <end position="1012"/>
    </location>
</feature>
<dbReference type="InterPro" id="IPR012910">
    <property type="entry name" value="Plug_dom"/>
</dbReference>
<keyword evidence="4 8" id="KW-0812">Transmembrane</keyword>
<evidence type="ECO:0000259" key="12">
    <source>
        <dbReference type="Pfam" id="PF07715"/>
    </source>
</evidence>
<keyword evidence="2 8" id="KW-0813">Transport</keyword>
<feature type="domain" description="TonB-dependent receptor plug" evidence="12">
    <location>
        <begin position="127"/>
        <end position="247"/>
    </location>
</feature>
<dbReference type="RefSeq" id="WP_284350485.1">
    <property type="nucleotide sequence ID" value="NZ_BRXS01000004.1"/>
</dbReference>
<evidence type="ECO:0000313" key="14">
    <source>
        <dbReference type="Proteomes" id="UP001161325"/>
    </source>
</evidence>
<keyword evidence="14" id="KW-1185">Reference proteome</keyword>
<dbReference type="InterPro" id="IPR008969">
    <property type="entry name" value="CarboxyPept-like_regulatory"/>
</dbReference>
<evidence type="ECO:0000256" key="4">
    <source>
        <dbReference type="ARBA" id="ARBA00022692"/>
    </source>
</evidence>
<dbReference type="Proteomes" id="UP001161325">
    <property type="component" value="Unassembled WGS sequence"/>
</dbReference>
<protein>
    <submittedName>
        <fullName evidence="13">SusC/RagA family TonB-linked outer membrane protein</fullName>
    </submittedName>
</protein>
<keyword evidence="3 8" id="KW-1134">Transmembrane beta strand</keyword>
<evidence type="ECO:0000256" key="3">
    <source>
        <dbReference type="ARBA" id="ARBA00022452"/>
    </source>
</evidence>
<dbReference type="Gene3D" id="2.60.40.1120">
    <property type="entry name" value="Carboxypeptidase-like, regulatory domain"/>
    <property type="match status" value="1"/>
</dbReference>
<feature type="signal peptide" evidence="10">
    <location>
        <begin position="1"/>
        <end position="27"/>
    </location>
</feature>
<dbReference type="InterPro" id="IPR023996">
    <property type="entry name" value="TonB-dep_OMP_SusC/RagA"/>
</dbReference>
<dbReference type="NCBIfam" id="TIGR04057">
    <property type="entry name" value="SusC_RagA_signa"/>
    <property type="match status" value="1"/>
</dbReference>
<dbReference type="InterPro" id="IPR039426">
    <property type="entry name" value="TonB-dep_rcpt-like"/>
</dbReference>
<dbReference type="InterPro" id="IPR037066">
    <property type="entry name" value="Plug_dom_sf"/>
</dbReference>
<evidence type="ECO:0000256" key="2">
    <source>
        <dbReference type="ARBA" id="ARBA00022448"/>
    </source>
</evidence>
<evidence type="ECO:0000256" key="1">
    <source>
        <dbReference type="ARBA" id="ARBA00004571"/>
    </source>
</evidence>
<dbReference type="EMBL" id="BRXS01000004">
    <property type="protein sequence ID" value="GLC26014.1"/>
    <property type="molecule type" value="Genomic_DNA"/>
</dbReference>
<dbReference type="InterPro" id="IPR036942">
    <property type="entry name" value="Beta-barrel_TonB_sf"/>
</dbReference>
<dbReference type="SUPFAM" id="SSF56935">
    <property type="entry name" value="Porins"/>
    <property type="match status" value="1"/>
</dbReference>
<comment type="caution">
    <text evidence="13">The sequence shown here is derived from an EMBL/GenBank/DDBJ whole genome shotgun (WGS) entry which is preliminary data.</text>
</comment>